<keyword evidence="1" id="KW-0732">Signal</keyword>
<name>A0A024H7K5_9MICC</name>
<comment type="caution">
    <text evidence="3">The sequence shown here is derived from an EMBL/GenBank/DDBJ whole genome shotgun (WGS) entry which is preliminary data.</text>
</comment>
<proteinExistence type="predicted"/>
<keyword evidence="4" id="KW-1185">Reference proteome</keyword>
<dbReference type="STRING" id="861266.ARTSIC4J27_4137"/>
<dbReference type="GO" id="GO:0055085">
    <property type="term" value="P:transmembrane transport"/>
    <property type="evidence" value="ECO:0007669"/>
    <property type="project" value="InterPro"/>
</dbReference>
<dbReference type="Gene3D" id="3.40.190.170">
    <property type="entry name" value="Bacterial extracellular solute-binding protein, family 7"/>
    <property type="match status" value="1"/>
</dbReference>
<accession>A0A024H7K5</accession>
<sequence length="391" mass="41993">MGLALTLTLTACSGASEGGPDATADFEEVTLSLHVAAPPQHPQGIAFQAFVDEVAEVTNGKVTIEPFFSGSLLTGAEDLKGIGSGVADLGQVFTTYNPEALPVLNWFSELQSLRSDAIPHGMLQASAALQKKWTQSEEIQQEVEGHNIVLLGGSIGATNYGLLCTEPIESPEDANGRLVRVGGAVWAEEAKSLGLSPVSLTTSELYESLQRGVVNCTMSDPLTVSTLNLWEVAKFYHPISGSGTSSTLFAMNKDTWESLSADLQKVIQTATNNYQAEVNEVSLESYKDFAEKVPERGMTIVDPRPLNTVLHAYQQQHIKKVVDLAPPSIANPEEFLESFRSDLEWGMGLAIENVGTEPDDSRTPESILEGYLSGPDAVDLPKFAEAVRAKP</sequence>
<gene>
    <name evidence="3" type="ORF">ARTSIC4J27_4137</name>
</gene>
<dbReference type="PANTHER" id="PTHR33376:SF15">
    <property type="entry name" value="BLL6794 PROTEIN"/>
    <property type="match status" value="1"/>
</dbReference>
<dbReference type="Proteomes" id="UP000035722">
    <property type="component" value="Unassembled WGS sequence"/>
</dbReference>
<feature type="region of interest" description="Disordered" evidence="2">
    <location>
        <begin position="354"/>
        <end position="373"/>
    </location>
</feature>
<reference evidence="4" key="1">
    <citation type="journal article" date="2014" name="Genome Announc.">
        <title>Genome Sequence of Arthrobacter siccitolerans 4J27, a Xeroprotectant-Producing Desiccation-Tolerant Microorganism.</title>
        <authorList>
            <person name="Manzanera M."/>
            <person name="Santa-Cruz-Calvo L."/>
            <person name="Vilchez J.I."/>
            <person name="Garcia-Fontana C."/>
            <person name="Silva-Castro G.A."/>
            <person name="Calvo C."/>
            <person name="Gonzalez-Lopez J."/>
        </authorList>
    </citation>
    <scope>NUCLEOTIDE SEQUENCE [LARGE SCALE GENOMIC DNA]</scope>
    <source>
        <strain evidence="4">4J27</strain>
    </source>
</reference>
<evidence type="ECO:0000256" key="2">
    <source>
        <dbReference type="SAM" id="MobiDB-lite"/>
    </source>
</evidence>
<dbReference type="Pfam" id="PF03480">
    <property type="entry name" value="DctP"/>
    <property type="match status" value="1"/>
</dbReference>
<evidence type="ECO:0000313" key="3">
    <source>
        <dbReference type="EMBL" id="CCQ48140.1"/>
    </source>
</evidence>
<evidence type="ECO:0000313" key="4">
    <source>
        <dbReference type="Proteomes" id="UP000035722"/>
    </source>
</evidence>
<protein>
    <submittedName>
        <fullName evidence="3">Bacterial extracellular solute-binding, 7 family protein</fullName>
    </submittedName>
</protein>
<dbReference type="CDD" id="cd13666">
    <property type="entry name" value="PBP2_TRAP_DctP_like_1"/>
    <property type="match status" value="1"/>
</dbReference>
<dbReference type="NCBIfam" id="NF037995">
    <property type="entry name" value="TRAP_S1"/>
    <property type="match status" value="1"/>
</dbReference>
<dbReference type="AlphaFoldDB" id="A0A024H7K5"/>
<dbReference type="PANTHER" id="PTHR33376">
    <property type="match status" value="1"/>
</dbReference>
<evidence type="ECO:0000256" key="1">
    <source>
        <dbReference type="ARBA" id="ARBA00022729"/>
    </source>
</evidence>
<dbReference type="InterPro" id="IPR018389">
    <property type="entry name" value="DctP_fam"/>
</dbReference>
<dbReference type="EMBL" id="CAQI01000053">
    <property type="protein sequence ID" value="CCQ48140.1"/>
    <property type="molecule type" value="Genomic_DNA"/>
</dbReference>
<organism evidence="3 4">
    <name type="scientific">Pseudarthrobacter siccitolerans</name>
    <dbReference type="NCBI Taxonomy" id="861266"/>
    <lineage>
        <taxon>Bacteria</taxon>
        <taxon>Bacillati</taxon>
        <taxon>Actinomycetota</taxon>
        <taxon>Actinomycetes</taxon>
        <taxon>Micrococcales</taxon>
        <taxon>Micrococcaceae</taxon>
        <taxon>Pseudarthrobacter</taxon>
    </lineage>
</organism>
<dbReference type="InterPro" id="IPR038404">
    <property type="entry name" value="TRAP_DctP_sf"/>
</dbReference>